<keyword evidence="2" id="KW-0645">Protease</keyword>
<dbReference type="PANTHER" id="PTHR11802">
    <property type="entry name" value="SERINE PROTEASE FAMILY S10 SERINE CARBOXYPEPTIDASE"/>
    <property type="match status" value="1"/>
</dbReference>
<proteinExistence type="inferred from homology"/>
<dbReference type="GO" id="GO:0004185">
    <property type="term" value="F:serine-type carboxypeptidase activity"/>
    <property type="evidence" value="ECO:0007669"/>
    <property type="project" value="UniProtKB-UniRule"/>
</dbReference>
<keyword evidence="3" id="KW-0812">Transmembrane</keyword>
<dbReference type="PANTHER" id="PTHR11802:SF201">
    <property type="entry name" value="CARBOXYPEPTIDASE"/>
    <property type="match status" value="1"/>
</dbReference>
<dbReference type="EMBL" id="VJMJ01000352">
    <property type="protein sequence ID" value="KAF0722005.1"/>
    <property type="molecule type" value="Genomic_DNA"/>
</dbReference>
<feature type="signal peptide" evidence="2">
    <location>
        <begin position="1"/>
        <end position="19"/>
    </location>
</feature>
<dbReference type="Pfam" id="PF00450">
    <property type="entry name" value="Peptidase_S10"/>
    <property type="match status" value="1"/>
</dbReference>
<keyword evidence="3" id="KW-1133">Transmembrane helix</keyword>
<dbReference type="SUPFAM" id="SSF53474">
    <property type="entry name" value="alpha/beta-Hydrolases"/>
    <property type="match status" value="1"/>
</dbReference>
<dbReference type="InterPro" id="IPR001563">
    <property type="entry name" value="Peptidase_S10"/>
</dbReference>
<dbReference type="InterPro" id="IPR029058">
    <property type="entry name" value="AB_hydrolase_fold"/>
</dbReference>
<dbReference type="InterPro" id="IPR033124">
    <property type="entry name" value="Ser_caboxypep_his_AS"/>
</dbReference>
<dbReference type="GO" id="GO:0006508">
    <property type="term" value="P:proteolysis"/>
    <property type="evidence" value="ECO:0007669"/>
    <property type="project" value="UniProtKB-KW"/>
</dbReference>
<dbReference type="AlphaFoldDB" id="A0A6G0W7C8"/>
<keyword evidence="2" id="KW-0378">Hydrolase</keyword>
<evidence type="ECO:0000256" key="3">
    <source>
        <dbReference type="SAM" id="Phobius"/>
    </source>
</evidence>
<dbReference type="Proteomes" id="UP000481153">
    <property type="component" value="Unassembled WGS sequence"/>
</dbReference>
<dbReference type="PROSITE" id="PS00560">
    <property type="entry name" value="CARBOXYPEPT_SER_HIS"/>
    <property type="match status" value="1"/>
</dbReference>
<comment type="caution">
    <text evidence="4">The sequence shown here is derived from an EMBL/GenBank/DDBJ whole genome shotgun (WGS) entry which is preliminary data.</text>
</comment>
<dbReference type="Gene3D" id="3.40.50.1820">
    <property type="entry name" value="alpha/beta hydrolase"/>
    <property type="match status" value="1"/>
</dbReference>
<feature type="chain" id="PRO_5026371260" description="Carboxypeptidase" evidence="2">
    <location>
        <begin position="20"/>
        <end position="506"/>
    </location>
</feature>
<evidence type="ECO:0000256" key="1">
    <source>
        <dbReference type="ARBA" id="ARBA00009431"/>
    </source>
</evidence>
<keyword evidence="2" id="KW-0732">Signal</keyword>
<evidence type="ECO:0000256" key="2">
    <source>
        <dbReference type="RuleBase" id="RU361156"/>
    </source>
</evidence>
<evidence type="ECO:0000313" key="5">
    <source>
        <dbReference type="Proteomes" id="UP000481153"/>
    </source>
</evidence>
<evidence type="ECO:0000313" key="4">
    <source>
        <dbReference type="EMBL" id="KAF0722005.1"/>
    </source>
</evidence>
<gene>
    <name evidence="4" type="ORF">Ae201684_018755</name>
</gene>
<reference evidence="4 5" key="1">
    <citation type="submission" date="2019-07" db="EMBL/GenBank/DDBJ databases">
        <title>Genomics analysis of Aphanomyces spp. identifies a new class of oomycete effector associated with host adaptation.</title>
        <authorList>
            <person name="Gaulin E."/>
        </authorList>
    </citation>
    <scope>NUCLEOTIDE SEQUENCE [LARGE SCALE GENOMIC DNA]</scope>
    <source>
        <strain evidence="4 5">ATCC 201684</strain>
    </source>
</reference>
<feature type="transmembrane region" description="Helical" evidence="3">
    <location>
        <begin position="464"/>
        <end position="485"/>
    </location>
</feature>
<accession>A0A6G0W7C8</accession>
<comment type="similarity">
    <text evidence="1 2">Belongs to the peptidase S10 family.</text>
</comment>
<keyword evidence="3" id="KW-0472">Membrane</keyword>
<protein>
    <recommendedName>
        <fullName evidence="2">Carboxypeptidase</fullName>
        <ecNumber evidence="2">3.4.16.-</ecNumber>
    </recommendedName>
</protein>
<sequence>MILPAVVLSLCVALAVATAHTHKITALPGYNDSKPINFDQFAGYIRLPSNGQSMFYWLVEAETTPRSAPLVLWLNGGPGCSSLSGFFTELGPFVVQSDLTVKRNPYAWNRKANMIFLDSPAGVGFSRPVLDDSEYNDDVTAARTYEFLVAFFAMYPQYNGRAFYVAGESYAGIYIPFLVHNLVLNPISNVNFTGFAIGNPFTDRKIDGSAAIEFKYTHGLISIETYQLVVAKCPPHILWQCEFNGPQCTAACFGALMEASLSAHLFDLNPWPSACFKAESNSPQHLPRRDWPLHDQFATAYLQLPQVQRAIHAYVGEWTPCAAIAYTRSASSLQKYPTILAAGLKILIYSGDADSIVNFVGTQRWITREGLNLSIEAPWRPWFGPDQQLAGYTETYTNLTFTTIKGAGHMVPATRPLHALYMFECFLYGQMACETFAYPTDSLEYLSGADLTSQPGQNDSKFNGWLSAATLIALACLGYFIGMAIRPAKTLQSSQWTQETTPIYRG</sequence>
<dbReference type="InterPro" id="IPR018202">
    <property type="entry name" value="Ser_caboxypep_ser_AS"/>
</dbReference>
<dbReference type="PROSITE" id="PS00131">
    <property type="entry name" value="CARBOXYPEPT_SER_SER"/>
    <property type="match status" value="1"/>
</dbReference>
<name>A0A6G0W7C8_9STRA</name>
<organism evidence="4 5">
    <name type="scientific">Aphanomyces euteiches</name>
    <dbReference type="NCBI Taxonomy" id="100861"/>
    <lineage>
        <taxon>Eukaryota</taxon>
        <taxon>Sar</taxon>
        <taxon>Stramenopiles</taxon>
        <taxon>Oomycota</taxon>
        <taxon>Saprolegniomycetes</taxon>
        <taxon>Saprolegniales</taxon>
        <taxon>Verrucalvaceae</taxon>
        <taxon>Aphanomyces</taxon>
    </lineage>
</organism>
<dbReference type="VEuPathDB" id="FungiDB:AeMF1_016321"/>
<keyword evidence="5" id="KW-1185">Reference proteome</keyword>
<dbReference type="PRINTS" id="PR00724">
    <property type="entry name" value="CRBOXYPTASEC"/>
</dbReference>
<keyword evidence="2" id="KW-0121">Carboxypeptidase</keyword>
<dbReference type="EC" id="3.4.16.-" evidence="2"/>